<dbReference type="Proteomes" id="UP000295511">
    <property type="component" value="Unassembled WGS sequence"/>
</dbReference>
<reference evidence="1 2" key="1">
    <citation type="submission" date="2019-03" db="EMBL/GenBank/DDBJ databases">
        <title>Whole genome sequence of Arthrobacter sp JH1-1.</title>
        <authorList>
            <person name="Trinh H.N."/>
        </authorList>
    </citation>
    <scope>NUCLEOTIDE SEQUENCE [LARGE SCALE GENOMIC DNA]</scope>
    <source>
        <strain evidence="1 2">JH1-1</strain>
    </source>
</reference>
<organism evidence="1 2">
    <name type="scientific">Arthrobacter terricola</name>
    <dbReference type="NCBI Taxonomy" id="2547396"/>
    <lineage>
        <taxon>Bacteria</taxon>
        <taxon>Bacillati</taxon>
        <taxon>Actinomycetota</taxon>
        <taxon>Actinomycetes</taxon>
        <taxon>Micrococcales</taxon>
        <taxon>Micrococcaceae</taxon>
        <taxon>Arthrobacter</taxon>
    </lineage>
</organism>
<dbReference type="EMBL" id="SMRU01000047">
    <property type="protein sequence ID" value="TDF88115.1"/>
    <property type="molecule type" value="Genomic_DNA"/>
</dbReference>
<proteinExistence type="predicted"/>
<dbReference type="OrthoDB" id="1643293at2"/>
<evidence type="ECO:0000313" key="2">
    <source>
        <dbReference type="Proteomes" id="UP000295511"/>
    </source>
</evidence>
<dbReference type="InterPro" id="IPR058243">
    <property type="entry name" value="Phage_VG64"/>
</dbReference>
<dbReference type="RefSeq" id="WP_133206795.1">
    <property type="nucleotide sequence ID" value="NZ_SMRU01000047.1"/>
</dbReference>
<keyword evidence="2" id="KW-1185">Reference proteome</keyword>
<dbReference type="AlphaFoldDB" id="A0A4R5K5E7"/>
<name>A0A4R5K5E7_9MICC</name>
<dbReference type="Pfam" id="PF25682">
    <property type="entry name" value="Phage_VG64"/>
    <property type="match status" value="1"/>
</dbReference>
<comment type="caution">
    <text evidence="1">The sequence shown here is derived from an EMBL/GenBank/DDBJ whole genome shotgun (WGS) entry which is preliminary data.</text>
</comment>
<gene>
    <name evidence="1" type="ORF">E1809_24150</name>
</gene>
<accession>A0A4R5K5E7</accession>
<protein>
    <submittedName>
        <fullName evidence="1">Uncharacterized protein</fullName>
    </submittedName>
</protein>
<evidence type="ECO:0000313" key="1">
    <source>
        <dbReference type="EMBL" id="TDF88115.1"/>
    </source>
</evidence>
<sequence length="72" mass="8014">MEGRCSIERSGDLIITCKQGPNDYRKHYIGQATDVAWVSTQLEGVDVSVYHTRIVIKPEGIIPEIDLQGGKQ</sequence>